<feature type="compositionally biased region" description="Pro residues" evidence="1">
    <location>
        <begin position="59"/>
        <end position="70"/>
    </location>
</feature>
<feature type="compositionally biased region" description="Polar residues" evidence="1">
    <location>
        <begin position="1"/>
        <end position="10"/>
    </location>
</feature>
<evidence type="ECO:0000256" key="1">
    <source>
        <dbReference type="SAM" id="MobiDB-lite"/>
    </source>
</evidence>
<name>A0A9Q0IDY1_9TELE</name>
<keyword evidence="3" id="KW-1185">Reference proteome</keyword>
<feature type="region of interest" description="Disordered" evidence="1">
    <location>
        <begin position="174"/>
        <end position="308"/>
    </location>
</feature>
<feature type="compositionally biased region" description="Low complexity" evidence="1">
    <location>
        <begin position="105"/>
        <end position="119"/>
    </location>
</feature>
<proteinExistence type="predicted"/>
<feature type="region of interest" description="Disordered" evidence="1">
    <location>
        <begin position="326"/>
        <end position="403"/>
    </location>
</feature>
<accession>A0A9Q0IDY1</accession>
<evidence type="ECO:0000313" key="3">
    <source>
        <dbReference type="Proteomes" id="UP001148018"/>
    </source>
</evidence>
<dbReference type="EMBL" id="JANIIK010000111">
    <property type="protein sequence ID" value="KAJ3594895.1"/>
    <property type="molecule type" value="Genomic_DNA"/>
</dbReference>
<organism evidence="2 3">
    <name type="scientific">Muraenolepis orangiensis</name>
    <name type="common">Patagonian moray cod</name>
    <dbReference type="NCBI Taxonomy" id="630683"/>
    <lineage>
        <taxon>Eukaryota</taxon>
        <taxon>Metazoa</taxon>
        <taxon>Chordata</taxon>
        <taxon>Craniata</taxon>
        <taxon>Vertebrata</taxon>
        <taxon>Euteleostomi</taxon>
        <taxon>Actinopterygii</taxon>
        <taxon>Neopterygii</taxon>
        <taxon>Teleostei</taxon>
        <taxon>Neoteleostei</taxon>
        <taxon>Acanthomorphata</taxon>
        <taxon>Zeiogadaria</taxon>
        <taxon>Gadariae</taxon>
        <taxon>Gadiformes</taxon>
        <taxon>Muraenolepidoidei</taxon>
        <taxon>Muraenolepididae</taxon>
        <taxon>Muraenolepis</taxon>
    </lineage>
</organism>
<feature type="compositionally biased region" description="Low complexity" evidence="1">
    <location>
        <begin position="326"/>
        <end position="347"/>
    </location>
</feature>
<dbReference type="AlphaFoldDB" id="A0A9Q0IDY1"/>
<protein>
    <submittedName>
        <fullName evidence="2">Uncharacterized protein</fullName>
    </submittedName>
</protein>
<feature type="region of interest" description="Disordered" evidence="1">
    <location>
        <begin position="1"/>
        <end position="154"/>
    </location>
</feature>
<evidence type="ECO:0000313" key="2">
    <source>
        <dbReference type="EMBL" id="KAJ3594895.1"/>
    </source>
</evidence>
<dbReference type="Proteomes" id="UP001148018">
    <property type="component" value="Unassembled WGS sequence"/>
</dbReference>
<feature type="compositionally biased region" description="Low complexity" evidence="1">
    <location>
        <begin position="174"/>
        <end position="205"/>
    </location>
</feature>
<gene>
    <name evidence="2" type="ORF">NHX12_004200</name>
</gene>
<reference evidence="2" key="1">
    <citation type="submission" date="2022-07" db="EMBL/GenBank/DDBJ databases">
        <title>Chromosome-level genome of Muraenolepis orangiensis.</title>
        <authorList>
            <person name="Kim J."/>
        </authorList>
    </citation>
    <scope>NUCLEOTIDE SEQUENCE</scope>
    <source>
        <strain evidence="2">KU_S4_2022</strain>
        <tissue evidence="2">Muscle</tissue>
    </source>
</reference>
<sequence>MSFLSGSHVQQPAVANHHGGGSSHAGYPPPSAGHQLPDPGLTAAHRPAATPLPSLTPCRTPPPPPPPPPLHAETPHRASTEVKVGSDAGEGGPRITLTGEGWIMGPSGKEGPSGPPGLSEAARPSIAAVASKTERAGLGGGGGEGGAERENGSGGLGVVGGMGCGGSGLLLGSAGQSPSSPLSLSSPSLFSPTASSSSSSSGPSPDVWPGKPLLPSRVDVGVFLSGAPRPGPGNTERGEENQPPSSSSVGQRPGGHRNTDPGVRHPSLGSLGFQNAGGPDVHPAGRTEPVVGRCASGPPRDALPQRSIVRRAMSDCSHLAVPSLSLASSYPSAGNGGPANSPGASPWSGPPRPHPPHVALARRSFTVSDERGGGAFQLMTTAAVPSSPPPRRHDGSFETGVLLPVPPSLVPPLGGFHGDRPSVAGR</sequence>
<comment type="caution">
    <text evidence="2">The sequence shown here is derived from an EMBL/GenBank/DDBJ whole genome shotgun (WGS) entry which is preliminary data.</text>
</comment>